<evidence type="ECO:0000313" key="6">
    <source>
        <dbReference type="Proteomes" id="UP000587991"/>
    </source>
</evidence>
<dbReference type="PANTHER" id="PTHR44196">
    <property type="entry name" value="DEHYDROGENASE/REDUCTASE SDR FAMILY MEMBER 7B"/>
    <property type="match status" value="1"/>
</dbReference>
<comment type="similarity">
    <text evidence="1 3">Belongs to the short-chain dehydrogenases/reductases (SDR) family.</text>
</comment>
<dbReference type="SUPFAM" id="SSF51735">
    <property type="entry name" value="NAD(P)-binding Rossmann-fold domains"/>
    <property type="match status" value="1"/>
</dbReference>
<name>A0A847S7Q9_9NEIS</name>
<evidence type="ECO:0000313" key="5">
    <source>
        <dbReference type="EMBL" id="NLR74895.1"/>
    </source>
</evidence>
<keyword evidence="2" id="KW-0560">Oxidoreductase</keyword>
<evidence type="ECO:0000259" key="4">
    <source>
        <dbReference type="SMART" id="SM00822"/>
    </source>
</evidence>
<dbReference type="SMART" id="SM00822">
    <property type="entry name" value="PKS_KR"/>
    <property type="match status" value="1"/>
</dbReference>
<dbReference type="PROSITE" id="PS00061">
    <property type="entry name" value="ADH_SHORT"/>
    <property type="match status" value="1"/>
</dbReference>
<dbReference type="InterPro" id="IPR002347">
    <property type="entry name" value="SDR_fam"/>
</dbReference>
<dbReference type="PRINTS" id="PR00081">
    <property type="entry name" value="GDHRDH"/>
</dbReference>
<dbReference type="InterPro" id="IPR020904">
    <property type="entry name" value="Sc_DH/Rdtase_CS"/>
</dbReference>
<accession>A0A847S7Q9</accession>
<dbReference type="EMBL" id="JABAIM010000001">
    <property type="protein sequence ID" value="NLR74895.1"/>
    <property type="molecule type" value="Genomic_DNA"/>
</dbReference>
<gene>
    <name evidence="5" type="ORF">HF682_06970</name>
</gene>
<comment type="caution">
    <text evidence="5">The sequence shown here is derived from an EMBL/GenBank/DDBJ whole genome shotgun (WGS) entry which is preliminary data.</text>
</comment>
<evidence type="ECO:0000256" key="1">
    <source>
        <dbReference type="ARBA" id="ARBA00006484"/>
    </source>
</evidence>
<dbReference type="RefSeq" id="WP_168876474.1">
    <property type="nucleotide sequence ID" value="NZ_JABAIM010000001.1"/>
</dbReference>
<dbReference type="Pfam" id="PF00106">
    <property type="entry name" value="adh_short"/>
    <property type="match status" value="1"/>
</dbReference>
<reference evidence="5 6" key="1">
    <citation type="submission" date="2020-04" db="EMBL/GenBank/DDBJ databases">
        <title>Draft genome of Leeia sp. IMCC25680.</title>
        <authorList>
            <person name="Song J."/>
            <person name="Cho J.-C."/>
        </authorList>
    </citation>
    <scope>NUCLEOTIDE SEQUENCE [LARGE SCALE GENOMIC DNA]</scope>
    <source>
        <strain evidence="5 6">IMCC25680</strain>
    </source>
</reference>
<sequence length="238" mass="25547">MQTSGLRVVVTGASRGIGLALARQFHQAGNPVVLVGRDEAALQQAVASLPGSQYACADLSRMADCLQLAARFPEVQVLVNNAGVQCSGALDSLSPQAVQDELHTNLLAPMLLTQAWLPQLRQQPVAAVVNVCSVLGWMPKASALSYCASKAGLLNFSQGLRAQLAGSPIRVFELVPPLVDTAMTQGRGQGKLSPEQVAAAFWRGWQRDQWQIHIGKARLARLLVRWLPAVARRVLSRS</sequence>
<dbReference type="Gene3D" id="3.40.50.720">
    <property type="entry name" value="NAD(P)-binding Rossmann-like Domain"/>
    <property type="match status" value="1"/>
</dbReference>
<organism evidence="5 6">
    <name type="scientific">Leeia aquatica</name>
    <dbReference type="NCBI Taxonomy" id="2725557"/>
    <lineage>
        <taxon>Bacteria</taxon>
        <taxon>Pseudomonadati</taxon>
        <taxon>Pseudomonadota</taxon>
        <taxon>Betaproteobacteria</taxon>
        <taxon>Neisseriales</taxon>
        <taxon>Leeiaceae</taxon>
        <taxon>Leeia</taxon>
    </lineage>
</organism>
<dbReference type="GO" id="GO:0016020">
    <property type="term" value="C:membrane"/>
    <property type="evidence" value="ECO:0007669"/>
    <property type="project" value="TreeGrafter"/>
</dbReference>
<proteinExistence type="inferred from homology"/>
<dbReference type="GO" id="GO:0016491">
    <property type="term" value="F:oxidoreductase activity"/>
    <property type="evidence" value="ECO:0007669"/>
    <property type="project" value="UniProtKB-KW"/>
</dbReference>
<dbReference type="AlphaFoldDB" id="A0A847S7Q9"/>
<evidence type="ECO:0000256" key="3">
    <source>
        <dbReference type="RuleBase" id="RU000363"/>
    </source>
</evidence>
<dbReference type="InterPro" id="IPR036291">
    <property type="entry name" value="NAD(P)-bd_dom_sf"/>
</dbReference>
<protein>
    <submittedName>
        <fullName evidence="5">SDR family NAD(P)-dependent oxidoreductase</fullName>
    </submittedName>
</protein>
<dbReference type="PRINTS" id="PR00080">
    <property type="entry name" value="SDRFAMILY"/>
</dbReference>
<feature type="domain" description="Ketoreductase" evidence="4">
    <location>
        <begin position="6"/>
        <end position="205"/>
    </location>
</feature>
<dbReference type="Proteomes" id="UP000587991">
    <property type="component" value="Unassembled WGS sequence"/>
</dbReference>
<dbReference type="PANTHER" id="PTHR44196:SF1">
    <property type="entry name" value="DEHYDROGENASE_REDUCTASE SDR FAMILY MEMBER 7B"/>
    <property type="match status" value="1"/>
</dbReference>
<evidence type="ECO:0000256" key="2">
    <source>
        <dbReference type="ARBA" id="ARBA00023002"/>
    </source>
</evidence>
<dbReference type="InterPro" id="IPR057326">
    <property type="entry name" value="KR_dom"/>
</dbReference>
<keyword evidence="6" id="KW-1185">Reference proteome</keyword>